<name>A0A5B8JEB2_9ACTN</name>
<feature type="domain" description="VOC" evidence="1">
    <location>
        <begin position="137"/>
        <end position="259"/>
    </location>
</feature>
<dbReference type="Pfam" id="PF00903">
    <property type="entry name" value="Glyoxalase"/>
    <property type="match status" value="1"/>
</dbReference>
<evidence type="ECO:0000313" key="2">
    <source>
        <dbReference type="EMBL" id="QDY79927.1"/>
    </source>
</evidence>
<sequence length="263" mass="27728">MLSTDYVPGSPVWLDLGSPDIDAAARFYGTVFGWTFHAGGPEVGGYGLFQLDGKTVAGGMTVAPDQGPTTWNIYFQTPDANATAAVVRDGGGTVLAEPMDVMELGRMAVFTDPQDAGFAVWQPGTNKGLDTVNVPNALFWVELNTTDVPGALGFYSELFGWGTTAMPMPGGDGAAYTMIHPARKTADEMFGGITPLGPEGVLDRPCWQPYFWVADCDATTAKAADAGGTVRLPPTDMEGIGRFANVADPAGAQFFLMTPSPRE</sequence>
<dbReference type="InterPro" id="IPR029068">
    <property type="entry name" value="Glyas_Bleomycin-R_OHBP_Dase"/>
</dbReference>
<dbReference type="PROSITE" id="PS51819">
    <property type="entry name" value="VOC"/>
    <property type="match status" value="2"/>
</dbReference>
<dbReference type="KEGG" id="sqz:FQU76_29110"/>
<dbReference type="Pfam" id="PF18029">
    <property type="entry name" value="Glyoxalase_6"/>
    <property type="match status" value="1"/>
</dbReference>
<dbReference type="Gene3D" id="3.10.180.10">
    <property type="entry name" value="2,3-Dihydroxybiphenyl 1,2-Dioxygenase, domain 1"/>
    <property type="match status" value="2"/>
</dbReference>
<reference evidence="2 3" key="1">
    <citation type="submission" date="2019-07" db="EMBL/GenBank/DDBJ databases">
        <authorList>
            <person name="Zhu P."/>
        </authorList>
    </citation>
    <scope>NUCLEOTIDE SEQUENCE [LARGE SCALE GENOMIC DNA]</scope>
    <source>
        <strain evidence="2 3">SSL-25</strain>
    </source>
</reference>
<feature type="domain" description="VOC" evidence="1">
    <location>
        <begin position="10"/>
        <end position="123"/>
    </location>
</feature>
<dbReference type="SUPFAM" id="SSF54593">
    <property type="entry name" value="Glyoxalase/Bleomycin resistance protein/Dihydroxybiphenyl dioxygenase"/>
    <property type="match status" value="2"/>
</dbReference>
<dbReference type="InterPro" id="IPR041581">
    <property type="entry name" value="Glyoxalase_6"/>
</dbReference>
<gene>
    <name evidence="2" type="ORF">FQU76_29110</name>
</gene>
<dbReference type="PANTHER" id="PTHR33993">
    <property type="entry name" value="GLYOXALASE-RELATED"/>
    <property type="match status" value="1"/>
</dbReference>
<dbReference type="CDD" id="cd07247">
    <property type="entry name" value="SgaA_N_like"/>
    <property type="match status" value="2"/>
</dbReference>
<organism evidence="2 3">
    <name type="scientific">Streptomyces qinzhouensis</name>
    <dbReference type="NCBI Taxonomy" id="2599401"/>
    <lineage>
        <taxon>Bacteria</taxon>
        <taxon>Bacillati</taxon>
        <taxon>Actinomycetota</taxon>
        <taxon>Actinomycetes</taxon>
        <taxon>Kitasatosporales</taxon>
        <taxon>Streptomycetaceae</taxon>
        <taxon>Streptomyces</taxon>
    </lineage>
</organism>
<dbReference type="EMBL" id="CP042266">
    <property type="protein sequence ID" value="QDY79927.1"/>
    <property type="molecule type" value="Genomic_DNA"/>
</dbReference>
<evidence type="ECO:0000313" key="3">
    <source>
        <dbReference type="Proteomes" id="UP000320580"/>
    </source>
</evidence>
<evidence type="ECO:0000259" key="1">
    <source>
        <dbReference type="PROSITE" id="PS51819"/>
    </source>
</evidence>
<dbReference type="OrthoDB" id="9793039at2"/>
<dbReference type="Proteomes" id="UP000320580">
    <property type="component" value="Chromosome"/>
</dbReference>
<dbReference type="PANTHER" id="PTHR33993:SF10">
    <property type="entry name" value="CONSERVED PROTEIN"/>
    <property type="match status" value="1"/>
</dbReference>
<dbReference type="RefSeq" id="WP_146483249.1">
    <property type="nucleotide sequence ID" value="NZ_CP042266.1"/>
</dbReference>
<keyword evidence="3" id="KW-1185">Reference proteome</keyword>
<proteinExistence type="predicted"/>
<protein>
    <submittedName>
        <fullName evidence="2">VOC family protein</fullName>
    </submittedName>
</protein>
<dbReference type="InterPro" id="IPR037523">
    <property type="entry name" value="VOC_core"/>
</dbReference>
<dbReference type="InterPro" id="IPR004360">
    <property type="entry name" value="Glyas_Fos-R_dOase_dom"/>
</dbReference>
<accession>A0A5B8JEB2</accession>
<dbReference type="AlphaFoldDB" id="A0A5B8JEB2"/>
<dbReference type="InterPro" id="IPR052164">
    <property type="entry name" value="Anthracycline_SecMetBiosynth"/>
</dbReference>